<dbReference type="KEGG" id="cput:CONPUDRAFT_106392"/>
<dbReference type="GeneID" id="19198589"/>
<name>A0A5M3MKG7_CONPW</name>
<gene>
    <name evidence="5" type="ORF">CONPUDRAFT_106392</name>
</gene>
<sequence>MPSSEPKFRVAICGAGIGGLALAVTIGKFSDIPVDLYEAKSTLIPEGAGISIRRRTIEILKVLGMHWDLIKICTPKPNMTNGPHFRLSDNSDGGHDWFHQVYPHGGPTSMHRTDMVDVLVKHLSPSTRVHLNKRLKAYTQTGPSEVTMHFTDGTEATTNVLIGADGIRSPVRRAMYENAAQYDPPPFDVSRMEEYCEPSWTGSMIYRSLIPMSKVLERYPDHPAAKDMMFMCGKNKHILSFPVNQGEMLNIVAYATDPANKGKHFEGRWNRDITPEEFTEVFSDFEPMARALTECGENPSQWALFVTNELPFSSLESVALIGDASHAMTTHLGAGAGQAIEDAWILGRILASKHVNMSNVPRALRIHQAICLPAAQRVVRESAKNGLMYDFRSEEQCHAPRSKESLDRWRMDIGKRMAEFIGANGTAANWYDAELQLRDAIVMNESESDADRLLQKVAAMSLTTSDVTSVSVPVNVPCNCYSCAVMLSSS</sequence>
<dbReference type="InterPro" id="IPR051104">
    <property type="entry name" value="FAD_monoxygenase"/>
</dbReference>
<dbReference type="GO" id="GO:0044550">
    <property type="term" value="P:secondary metabolite biosynthetic process"/>
    <property type="evidence" value="ECO:0007669"/>
    <property type="project" value="TreeGrafter"/>
</dbReference>
<dbReference type="Gene3D" id="3.50.50.60">
    <property type="entry name" value="FAD/NAD(P)-binding domain"/>
    <property type="match status" value="1"/>
</dbReference>
<evidence type="ECO:0000313" key="6">
    <source>
        <dbReference type="Proteomes" id="UP000053558"/>
    </source>
</evidence>
<keyword evidence="3" id="KW-0560">Oxidoreductase</keyword>
<keyword evidence="6" id="KW-1185">Reference proteome</keyword>
<organism evidence="5 6">
    <name type="scientific">Coniophora puteana (strain RWD-64-598)</name>
    <name type="common">Brown rot fungus</name>
    <dbReference type="NCBI Taxonomy" id="741705"/>
    <lineage>
        <taxon>Eukaryota</taxon>
        <taxon>Fungi</taxon>
        <taxon>Dikarya</taxon>
        <taxon>Basidiomycota</taxon>
        <taxon>Agaricomycotina</taxon>
        <taxon>Agaricomycetes</taxon>
        <taxon>Agaricomycetidae</taxon>
        <taxon>Boletales</taxon>
        <taxon>Coniophorineae</taxon>
        <taxon>Coniophoraceae</taxon>
        <taxon>Coniophora</taxon>
    </lineage>
</organism>
<evidence type="ECO:0000256" key="2">
    <source>
        <dbReference type="ARBA" id="ARBA00022827"/>
    </source>
</evidence>
<dbReference type="EMBL" id="JH711580">
    <property type="protein sequence ID" value="EIW79719.1"/>
    <property type="molecule type" value="Genomic_DNA"/>
</dbReference>
<protein>
    <submittedName>
        <fullName evidence="5">FAD/NAD(P)-binding domain-containing protein</fullName>
    </submittedName>
</protein>
<feature type="domain" description="FAD-binding" evidence="4">
    <location>
        <begin position="9"/>
        <end position="175"/>
    </location>
</feature>
<reference evidence="6" key="1">
    <citation type="journal article" date="2012" name="Science">
        <title>The Paleozoic origin of enzymatic lignin decomposition reconstructed from 31 fungal genomes.</title>
        <authorList>
            <person name="Floudas D."/>
            <person name="Binder M."/>
            <person name="Riley R."/>
            <person name="Barry K."/>
            <person name="Blanchette R.A."/>
            <person name="Henrissat B."/>
            <person name="Martinez A.T."/>
            <person name="Otillar R."/>
            <person name="Spatafora J.W."/>
            <person name="Yadav J.S."/>
            <person name="Aerts A."/>
            <person name="Benoit I."/>
            <person name="Boyd A."/>
            <person name="Carlson A."/>
            <person name="Copeland A."/>
            <person name="Coutinho P.M."/>
            <person name="de Vries R.P."/>
            <person name="Ferreira P."/>
            <person name="Findley K."/>
            <person name="Foster B."/>
            <person name="Gaskell J."/>
            <person name="Glotzer D."/>
            <person name="Gorecki P."/>
            <person name="Heitman J."/>
            <person name="Hesse C."/>
            <person name="Hori C."/>
            <person name="Igarashi K."/>
            <person name="Jurgens J.A."/>
            <person name="Kallen N."/>
            <person name="Kersten P."/>
            <person name="Kohler A."/>
            <person name="Kuees U."/>
            <person name="Kumar T.K.A."/>
            <person name="Kuo A."/>
            <person name="LaButti K."/>
            <person name="Larrondo L.F."/>
            <person name="Lindquist E."/>
            <person name="Ling A."/>
            <person name="Lombard V."/>
            <person name="Lucas S."/>
            <person name="Lundell T."/>
            <person name="Martin R."/>
            <person name="McLaughlin D.J."/>
            <person name="Morgenstern I."/>
            <person name="Morin E."/>
            <person name="Murat C."/>
            <person name="Nagy L.G."/>
            <person name="Nolan M."/>
            <person name="Ohm R.A."/>
            <person name="Patyshakuliyeva A."/>
            <person name="Rokas A."/>
            <person name="Ruiz-Duenas F.J."/>
            <person name="Sabat G."/>
            <person name="Salamov A."/>
            <person name="Samejima M."/>
            <person name="Schmutz J."/>
            <person name="Slot J.C."/>
            <person name="St John F."/>
            <person name="Stenlid J."/>
            <person name="Sun H."/>
            <person name="Sun S."/>
            <person name="Syed K."/>
            <person name="Tsang A."/>
            <person name="Wiebenga A."/>
            <person name="Young D."/>
            <person name="Pisabarro A."/>
            <person name="Eastwood D.C."/>
            <person name="Martin F."/>
            <person name="Cullen D."/>
            <person name="Grigoriev I.V."/>
            <person name="Hibbett D.S."/>
        </authorList>
    </citation>
    <scope>NUCLEOTIDE SEQUENCE [LARGE SCALE GENOMIC DNA]</scope>
    <source>
        <strain evidence="6">RWD-64-598 SS2</strain>
    </source>
</reference>
<dbReference type="PANTHER" id="PTHR46720">
    <property type="entry name" value="HYDROXYLASE, PUTATIVE (AFU_ORTHOLOGUE AFUA_3G01460)-RELATED"/>
    <property type="match status" value="1"/>
</dbReference>
<dbReference type="Pfam" id="PF01494">
    <property type="entry name" value="FAD_binding_3"/>
    <property type="match status" value="1"/>
</dbReference>
<dbReference type="GO" id="GO:0016491">
    <property type="term" value="F:oxidoreductase activity"/>
    <property type="evidence" value="ECO:0007669"/>
    <property type="project" value="UniProtKB-KW"/>
</dbReference>
<keyword evidence="2" id="KW-0274">FAD</keyword>
<evidence type="ECO:0000259" key="4">
    <source>
        <dbReference type="Pfam" id="PF01494"/>
    </source>
</evidence>
<proteinExistence type="predicted"/>
<dbReference type="Proteomes" id="UP000053558">
    <property type="component" value="Unassembled WGS sequence"/>
</dbReference>
<dbReference type="AlphaFoldDB" id="A0A5M3MKG7"/>
<dbReference type="GO" id="GO:0071949">
    <property type="term" value="F:FAD binding"/>
    <property type="evidence" value="ECO:0007669"/>
    <property type="project" value="InterPro"/>
</dbReference>
<dbReference type="OMA" id="HECHYLP"/>
<evidence type="ECO:0000256" key="1">
    <source>
        <dbReference type="ARBA" id="ARBA00022630"/>
    </source>
</evidence>
<keyword evidence="1" id="KW-0285">Flavoprotein</keyword>
<evidence type="ECO:0000313" key="5">
    <source>
        <dbReference type="EMBL" id="EIW79719.1"/>
    </source>
</evidence>
<dbReference type="SUPFAM" id="SSF54373">
    <property type="entry name" value="FAD-linked reductases, C-terminal domain"/>
    <property type="match status" value="1"/>
</dbReference>
<dbReference type="PANTHER" id="PTHR46720:SF3">
    <property type="entry name" value="FAD-BINDING DOMAIN-CONTAINING PROTEIN-RELATED"/>
    <property type="match status" value="1"/>
</dbReference>
<accession>A0A5M3MKG7</accession>
<dbReference type="PRINTS" id="PR00420">
    <property type="entry name" value="RNGMNOXGNASE"/>
</dbReference>
<dbReference type="InterPro" id="IPR002938">
    <property type="entry name" value="FAD-bd"/>
</dbReference>
<evidence type="ECO:0000256" key="3">
    <source>
        <dbReference type="ARBA" id="ARBA00023002"/>
    </source>
</evidence>
<dbReference type="OrthoDB" id="417877at2759"/>
<comment type="caution">
    <text evidence="5">The sequence shown here is derived from an EMBL/GenBank/DDBJ whole genome shotgun (WGS) entry which is preliminary data.</text>
</comment>
<dbReference type="InterPro" id="IPR036188">
    <property type="entry name" value="FAD/NAD-bd_sf"/>
</dbReference>
<dbReference type="RefSeq" id="XP_007770082.1">
    <property type="nucleotide sequence ID" value="XM_007771892.1"/>
</dbReference>
<dbReference type="SUPFAM" id="SSF51905">
    <property type="entry name" value="FAD/NAD(P)-binding domain"/>
    <property type="match status" value="1"/>
</dbReference>